<dbReference type="GO" id="GO:0003964">
    <property type="term" value="F:RNA-directed DNA polymerase activity"/>
    <property type="evidence" value="ECO:0007669"/>
    <property type="project" value="UniProtKB-KW"/>
</dbReference>
<evidence type="ECO:0000256" key="1">
    <source>
        <dbReference type="SAM" id="Phobius"/>
    </source>
</evidence>
<dbReference type="AlphaFoldDB" id="A0A2U1M9C5"/>
<gene>
    <name evidence="2" type="ORF">CTI12_AA382400</name>
</gene>
<dbReference type="Proteomes" id="UP000245207">
    <property type="component" value="Unassembled WGS sequence"/>
</dbReference>
<accession>A0A2U1M9C5</accession>
<sequence length="183" mass="22410">MESLWVQWIHTYRLRGRNFWDIPCRGNMSWSWRKILQIRPIIRQFIWYNIGNGLKASAWFDKWCSVGPLSLIVSSRDIHRAGFTSNSLVRDIILEDHWLWPNLSNTWFIAIAGWKMVAYWIHDIWSFVAAKIWCYSRWCNLWNSDSWFSRWCFSRERFSRYFFAIAGWKIVFIMIPDSSWRYF</sequence>
<keyword evidence="1" id="KW-0812">Transmembrane</keyword>
<keyword evidence="1" id="KW-0472">Membrane</keyword>
<keyword evidence="2" id="KW-0548">Nucleotidyltransferase</keyword>
<dbReference type="EMBL" id="PKPP01006047">
    <property type="protein sequence ID" value="PWA57864.1"/>
    <property type="molecule type" value="Genomic_DNA"/>
</dbReference>
<dbReference type="OrthoDB" id="1938625at2759"/>
<keyword evidence="2" id="KW-0695">RNA-directed DNA polymerase</keyword>
<keyword evidence="3" id="KW-1185">Reference proteome</keyword>
<dbReference type="STRING" id="35608.A0A2U1M9C5"/>
<evidence type="ECO:0000313" key="2">
    <source>
        <dbReference type="EMBL" id="PWA57864.1"/>
    </source>
</evidence>
<keyword evidence="1" id="KW-1133">Transmembrane helix</keyword>
<protein>
    <submittedName>
        <fullName evidence="2">Reverse transcriptase domain, Reverse transcriptase zinc-binding domain protein</fullName>
    </submittedName>
</protein>
<name>A0A2U1M9C5_ARTAN</name>
<reference evidence="2 3" key="1">
    <citation type="journal article" date="2018" name="Mol. Plant">
        <title>The genome of Artemisia annua provides insight into the evolution of Asteraceae family and artemisinin biosynthesis.</title>
        <authorList>
            <person name="Shen Q."/>
            <person name="Zhang L."/>
            <person name="Liao Z."/>
            <person name="Wang S."/>
            <person name="Yan T."/>
            <person name="Shi P."/>
            <person name="Liu M."/>
            <person name="Fu X."/>
            <person name="Pan Q."/>
            <person name="Wang Y."/>
            <person name="Lv Z."/>
            <person name="Lu X."/>
            <person name="Zhang F."/>
            <person name="Jiang W."/>
            <person name="Ma Y."/>
            <person name="Chen M."/>
            <person name="Hao X."/>
            <person name="Li L."/>
            <person name="Tang Y."/>
            <person name="Lv G."/>
            <person name="Zhou Y."/>
            <person name="Sun X."/>
            <person name="Brodelius P.E."/>
            <person name="Rose J.K.C."/>
            <person name="Tang K."/>
        </authorList>
    </citation>
    <scope>NUCLEOTIDE SEQUENCE [LARGE SCALE GENOMIC DNA]</scope>
    <source>
        <strain evidence="3">cv. Huhao1</strain>
        <tissue evidence="2">Leaf</tissue>
    </source>
</reference>
<comment type="caution">
    <text evidence="2">The sequence shown here is derived from an EMBL/GenBank/DDBJ whole genome shotgun (WGS) entry which is preliminary data.</text>
</comment>
<organism evidence="2 3">
    <name type="scientific">Artemisia annua</name>
    <name type="common">Sweet wormwood</name>
    <dbReference type="NCBI Taxonomy" id="35608"/>
    <lineage>
        <taxon>Eukaryota</taxon>
        <taxon>Viridiplantae</taxon>
        <taxon>Streptophyta</taxon>
        <taxon>Embryophyta</taxon>
        <taxon>Tracheophyta</taxon>
        <taxon>Spermatophyta</taxon>
        <taxon>Magnoliopsida</taxon>
        <taxon>eudicotyledons</taxon>
        <taxon>Gunneridae</taxon>
        <taxon>Pentapetalae</taxon>
        <taxon>asterids</taxon>
        <taxon>campanulids</taxon>
        <taxon>Asterales</taxon>
        <taxon>Asteraceae</taxon>
        <taxon>Asteroideae</taxon>
        <taxon>Anthemideae</taxon>
        <taxon>Artemisiinae</taxon>
        <taxon>Artemisia</taxon>
    </lineage>
</organism>
<evidence type="ECO:0000313" key="3">
    <source>
        <dbReference type="Proteomes" id="UP000245207"/>
    </source>
</evidence>
<keyword evidence="2" id="KW-0808">Transferase</keyword>
<proteinExistence type="predicted"/>
<feature type="transmembrane region" description="Helical" evidence="1">
    <location>
        <begin position="158"/>
        <end position="175"/>
    </location>
</feature>